<reference evidence="1 2" key="1">
    <citation type="submission" date="2014-06" db="EMBL/GenBank/DDBJ databases">
        <authorList>
            <person name="Swart Estienne"/>
        </authorList>
    </citation>
    <scope>NUCLEOTIDE SEQUENCE [LARGE SCALE GENOMIC DNA]</scope>
    <source>
        <strain evidence="1 2">130c</strain>
    </source>
</reference>
<keyword evidence="2" id="KW-1185">Reference proteome</keyword>
<sequence>MTVEECNKIFKVWAQNYFNDLNSWAQIAKATISFEMSQINSGTKDSKQKAQAMMKFEKDAHEPIFAQSVEISNKQAKQVCYEKITKELISRGDLGIGFKNKESLDQQLKKYDKLIEQSSNLNGQVKIREVNIAQPKQTVILNHINSDQIDKALELLCEFIKEITNPELYKLSWQKLGLIWLTILQKQDLKLAQQFIEILRCEGNLLKTIAADTMFIKTNITLQFLDKLYSSMIFVANNDYFFSQIQQLISNSFSVFEKDFLN</sequence>
<protein>
    <submittedName>
        <fullName evidence="1">Uncharacterized protein</fullName>
    </submittedName>
</protein>
<name>A0A078A078_STYLE</name>
<proteinExistence type="predicted"/>
<dbReference type="EMBL" id="CCKQ01003694">
    <property type="protein sequence ID" value="CDW74828.1"/>
    <property type="molecule type" value="Genomic_DNA"/>
</dbReference>
<dbReference type="InParanoid" id="A0A078A078"/>
<organism evidence="1 2">
    <name type="scientific">Stylonychia lemnae</name>
    <name type="common">Ciliate</name>
    <dbReference type="NCBI Taxonomy" id="5949"/>
    <lineage>
        <taxon>Eukaryota</taxon>
        <taxon>Sar</taxon>
        <taxon>Alveolata</taxon>
        <taxon>Ciliophora</taxon>
        <taxon>Intramacronucleata</taxon>
        <taxon>Spirotrichea</taxon>
        <taxon>Stichotrichia</taxon>
        <taxon>Sporadotrichida</taxon>
        <taxon>Oxytrichidae</taxon>
        <taxon>Stylonychinae</taxon>
        <taxon>Stylonychia</taxon>
    </lineage>
</organism>
<gene>
    <name evidence="1" type="primary">Contig3349.g3583</name>
    <name evidence="1" type="ORF">STYLEM_3811</name>
</gene>
<dbReference type="AlphaFoldDB" id="A0A078A078"/>
<evidence type="ECO:0000313" key="1">
    <source>
        <dbReference type="EMBL" id="CDW74828.1"/>
    </source>
</evidence>
<dbReference type="Proteomes" id="UP000039865">
    <property type="component" value="Unassembled WGS sequence"/>
</dbReference>
<accession>A0A078A078</accession>
<evidence type="ECO:0000313" key="2">
    <source>
        <dbReference type="Proteomes" id="UP000039865"/>
    </source>
</evidence>